<accession>A0ABX8Z106</accession>
<sequence length="391" mass="44644">MLKQFLSQHFHSLDQAHLLYGLETLGSDQIEVFWQQAQRLSPSLLMQQRKLLSIDKKPIVSTPLKNPGLLGSKSYKRLGCELINGGKVGCIILAGGDGSRLNWKGPKGTFPICKKSLFQRLCERIQKKQSLGQYLQVAIMTSLSNHVETENFFKKNHFFGLKSSQVQFFSQESLPFLDEKGNWCLEASGKIAEGPNGNGDVLDCFFTSKIADLWRNLQIEYIHVIPIDNPLTDPLDPELTGYTVESGLSVALKVVERESSRENMGVVAQKKRGISIIEYSEISPEKYKEFLFCNVNIFCFCLSDLQNLYRHIKLPLHLARKKTNLFSFNQTKQTSCFIWKYEKFLFDVLEHLPRSSALLYPRCLTYAPLKELSDLENAKKALIAYERNDLE</sequence>
<dbReference type="Gene3D" id="3.90.550.10">
    <property type="entry name" value="Spore Coat Polysaccharide Biosynthesis Protein SpsA, Chain A"/>
    <property type="match status" value="1"/>
</dbReference>
<dbReference type="PANTHER" id="PTHR11952:SF2">
    <property type="entry name" value="LD24639P"/>
    <property type="match status" value="1"/>
</dbReference>
<organism evidence="4 5">
    <name type="scientific">Candidatus Rhabdochlamydia porcellionis</name>
    <dbReference type="NCBI Taxonomy" id="225148"/>
    <lineage>
        <taxon>Bacteria</taxon>
        <taxon>Pseudomonadati</taxon>
        <taxon>Chlamydiota</taxon>
        <taxon>Chlamydiia</taxon>
        <taxon>Parachlamydiales</taxon>
        <taxon>Candidatus Rhabdochlamydiaceae</taxon>
        <taxon>Candidatus Rhabdochlamydia</taxon>
    </lineage>
</organism>
<dbReference type="Pfam" id="PF01704">
    <property type="entry name" value="UDPGP"/>
    <property type="match status" value="1"/>
</dbReference>
<dbReference type="InterPro" id="IPR002618">
    <property type="entry name" value="UDPGP_fam"/>
</dbReference>
<evidence type="ECO:0000313" key="5">
    <source>
        <dbReference type="Proteomes" id="UP000822862"/>
    </source>
</evidence>
<reference evidence="4 5" key="2">
    <citation type="submission" date="2021-05" db="EMBL/GenBank/DDBJ databases">
        <title>Ecology and evolution of chlamydial symbionts of arthropods.</title>
        <authorList>
            <person name="Halter T."/>
            <person name="Sixt B.S."/>
            <person name="Toenshoff E.R."/>
            <person name="Koestlbacher S."/>
            <person name="Schulz F."/>
            <person name="Kostanjsek R."/>
            <person name="Collingro A."/>
            <person name="Hendrickx F."/>
            <person name="Horn M."/>
        </authorList>
    </citation>
    <scope>NUCLEOTIDE SEQUENCE [LARGE SCALE GENOMIC DNA]</scope>
    <source>
        <strain evidence="4 5">15C</strain>
    </source>
</reference>
<proteinExistence type="inferred from homology"/>
<dbReference type="SUPFAM" id="SSF53448">
    <property type="entry name" value="Nucleotide-diphospho-sugar transferases"/>
    <property type="match status" value="1"/>
</dbReference>
<evidence type="ECO:0000313" key="4">
    <source>
        <dbReference type="EMBL" id="QZA59361.1"/>
    </source>
</evidence>
<gene>
    <name evidence="4" type="ORF">RHAB15C_0001247</name>
</gene>
<reference evidence="4 5" key="1">
    <citation type="submission" date="2020-01" db="EMBL/GenBank/DDBJ databases">
        <authorList>
            <person name="Sixt B."/>
            <person name="Schulz F."/>
            <person name="Kostanjsek R."/>
            <person name="Koestlbacher S."/>
            <person name="Collingro A."/>
            <person name="Toenshoff E."/>
            <person name="Horn M."/>
        </authorList>
    </citation>
    <scope>NUCLEOTIDE SEQUENCE [LARGE SCALE GENOMIC DNA]</scope>
    <source>
        <strain evidence="4 5">15C</strain>
    </source>
</reference>
<dbReference type="RefSeq" id="WP_194845137.1">
    <property type="nucleotide sequence ID" value="NZ_CP075585.1"/>
</dbReference>
<dbReference type="GO" id="GO:0016779">
    <property type="term" value="F:nucleotidyltransferase activity"/>
    <property type="evidence" value="ECO:0007669"/>
    <property type="project" value="UniProtKB-KW"/>
</dbReference>
<dbReference type="EC" id="2.7.7.-" evidence="4"/>
<dbReference type="Proteomes" id="UP000822862">
    <property type="component" value="Chromosome"/>
</dbReference>
<dbReference type="PANTHER" id="PTHR11952">
    <property type="entry name" value="UDP- GLUCOSE PYROPHOSPHORYLASE"/>
    <property type="match status" value="1"/>
</dbReference>
<keyword evidence="2 4" id="KW-0808">Transferase</keyword>
<dbReference type="InterPro" id="IPR029044">
    <property type="entry name" value="Nucleotide-diphossugar_trans"/>
</dbReference>
<keyword evidence="3 4" id="KW-0548">Nucleotidyltransferase</keyword>
<comment type="similarity">
    <text evidence="1">Belongs to the UDPGP type 1 family.</text>
</comment>
<evidence type="ECO:0000256" key="2">
    <source>
        <dbReference type="ARBA" id="ARBA00022679"/>
    </source>
</evidence>
<evidence type="ECO:0000256" key="1">
    <source>
        <dbReference type="ARBA" id="ARBA00010401"/>
    </source>
</evidence>
<protein>
    <submittedName>
        <fullName evidence="4">Uridylyltransferase</fullName>
        <ecNumber evidence="4">2.7.7.-</ecNumber>
    </submittedName>
</protein>
<dbReference type="EMBL" id="CP075585">
    <property type="protein sequence ID" value="QZA59361.1"/>
    <property type="molecule type" value="Genomic_DNA"/>
</dbReference>
<dbReference type="InterPro" id="IPR039741">
    <property type="entry name" value="UDP-sugar_pyrophosphorylase"/>
</dbReference>
<keyword evidence="5" id="KW-1185">Reference proteome</keyword>
<evidence type="ECO:0000256" key="3">
    <source>
        <dbReference type="ARBA" id="ARBA00022695"/>
    </source>
</evidence>
<name>A0ABX8Z106_9BACT</name>